<dbReference type="PANTHER" id="PTHR33444">
    <property type="entry name" value="SI:DKEY-19B23.12-RELATED"/>
    <property type="match status" value="1"/>
</dbReference>
<feature type="transmembrane region" description="Helical" evidence="1">
    <location>
        <begin position="79"/>
        <end position="97"/>
    </location>
</feature>
<evidence type="ECO:0000256" key="1">
    <source>
        <dbReference type="SAM" id="Phobius"/>
    </source>
</evidence>
<dbReference type="Proteomes" id="UP000693946">
    <property type="component" value="Linkage Group LG11"/>
</dbReference>
<dbReference type="AlphaFoldDB" id="A0AAV6ST02"/>
<organism evidence="2 3">
    <name type="scientific">Solea senegalensis</name>
    <name type="common">Senegalese sole</name>
    <dbReference type="NCBI Taxonomy" id="28829"/>
    <lineage>
        <taxon>Eukaryota</taxon>
        <taxon>Metazoa</taxon>
        <taxon>Chordata</taxon>
        <taxon>Craniata</taxon>
        <taxon>Vertebrata</taxon>
        <taxon>Euteleostomi</taxon>
        <taxon>Actinopterygii</taxon>
        <taxon>Neopterygii</taxon>
        <taxon>Teleostei</taxon>
        <taxon>Neoteleostei</taxon>
        <taxon>Acanthomorphata</taxon>
        <taxon>Carangaria</taxon>
        <taxon>Pleuronectiformes</taxon>
        <taxon>Pleuronectoidei</taxon>
        <taxon>Soleidae</taxon>
        <taxon>Solea</taxon>
    </lineage>
</organism>
<feature type="transmembrane region" description="Helical" evidence="1">
    <location>
        <begin position="12"/>
        <end position="37"/>
    </location>
</feature>
<keyword evidence="3" id="KW-1185">Reference proteome</keyword>
<keyword evidence="1" id="KW-0472">Membrane</keyword>
<protein>
    <submittedName>
        <fullName evidence="2">Uncharacterized protein</fullName>
    </submittedName>
</protein>
<keyword evidence="1" id="KW-0812">Transmembrane</keyword>
<name>A0AAV6ST02_SOLSE</name>
<reference evidence="2 3" key="1">
    <citation type="journal article" date="2021" name="Sci. Rep.">
        <title>Chromosome anchoring in Senegalese sole (Solea senegalensis) reveals sex-associated markers and genome rearrangements in flatfish.</title>
        <authorList>
            <person name="Guerrero-Cozar I."/>
            <person name="Gomez-Garrido J."/>
            <person name="Berbel C."/>
            <person name="Martinez-Blanch J.F."/>
            <person name="Alioto T."/>
            <person name="Claros M.G."/>
            <person name="Gagnaire P.A."/>
            <person name="Manchado M."/>
        </authorList>
    </citation>
    <scope>NUCLEOTIDE SEQUENCE [LARGE SCALE GENOMIC DNA]</scope>
    <source>
        <strain evidence="2">Sse05_10M</strain>
    </source>
</reference>
<dbReference type="EMBL" id="JAGKHQ010000003">
    <property type="protein sequence ID" value="KAG7519612.1"/>
    <property type="molecule type" value="Genomic_DNA"/>
</dbReference>
<evidence type="ECO:0000313" key="2">
    <source>
        <dbReference type="EMBL" id="KAG7519612.1"/>
    </source>
</evidence>
<proteinExistence type="predicted"/>
<sequence length="252" mass="27955">MCVTMARIKFSYIFGMIAAGVLMAAFPAAQITIGGVYLHECPAAPGIPVYVMVCGISALLLMALHALPKILCSAALDKVWTVCMIILGLFVLIWFFYGSYQIYSVYPPNYEKNITDPDENNRNFFTSAEPDNKLAPALDNRNQSLLNLNQNQSIQNLNQNQSLLNPNQTQTIKNSQTWKRLIQTSAPISSEHLKAPAPQRVSSAVAYCNKTLYLLSFWSTTLIYALAANALLISFCLYGCMALVNILTKYSF</sequence>
<keyword evidence="1" id="KW-1133">Transmembrane helix</keyword>
<gene>
    <name evidence="2" type="ORF">JOB18_012061</name>
</gene>
<comment type="caution">
    <text evidence="2">The sequence shown here is derived from an EMBL/GenBank/DDBJ whole genome shotgun (WGS) entry which is preliminary data.</text>
</comment>
<feature type="transmembrane region" description="Helical" evidence="1">
    <location>
        <begin position="222"/>
        <end position="247"/>
    </location>
</feature>
<accession>A0AAV6ST02</accession>
<dbReference type="InterPro" id="IPR040350">
    <property type="entry name" value="TMEM272"/>
</dbReference>
<feature type="transmembrane region" description="Helical" evidence="1">
    <location>
        <begin position="49"/>
        <end position="67"/>
    </location>
</feature>
<evidence type="ECO:0000313" key="3">
    <source>
        <dbReference type="Proteomes" id="UP000693946"/>
    </source>
</evidence>
<dbReference type="PANTHER" id="PTHR33444:SF10">
    <property type="entry name" value="NOVEL PROTEIN"/>
    <property type="match status" value="1"/>
</dbReference>